<dbReference type="STRING" id="56484.A0A1Y2EUZ5"/>
<name>A0A1Y2EUZ5_PROLT</name>
<dbReference type="InterPro" id="IPR051540">
    <property type="entry name" value="S-2-haloacid_dehalogenase"/>
</dbReference>
<dbReference type="GeneID" id="63788232"/>
<dbReference type="Gene3D" id="1.10.150.240">
    <property type="entry name" value="Putative phosphatase, domain 2"/>
    <property type="match status" value="1"/>
</dbReference>
<dbReference type="InterPro" id="IPR023198">
    <property type="entry name" value="PGP-like_dom2"/>
</dbReference>
<dbReference type="Pfam" id="PF00702">
    <property type="entry name" value="Hydrolase"/>
    <property type="match status" value="1"/>
</dbReference>
<dbReference type="PANTHER" id="PTHR43316">
    <property type="entry name" value="HYDROLASE, HALOACID DELAHOGENASE-RELATED"/>
    <property type="match status" value="1"/>
</dbReference>
<reference evidence="2 3" key="1">
    <citation type="submission" date="2016-07" db="EMBL/GenBank/DDBJ databases">
        <title>Pervasive Adenine N6-methylation of Active Genes in Fungi.</title>
        <authorList>
            <consortium name="DOE Joint Genome Institute"/>
            <person name="Mondo S.J."/>
            <person name="Dannebaum R.O."/>
            <person name="Kuo R.C."/>
            <person name="Labutti K."/>
            <person name="Haridas S."/>
            <person name="Kuo A."/>
            <person name="Salamov A."/>
            <person name="Ahrendt S.R."/>
            <person name="Lipzen A."/>
            <person name="Sullivan W."/>
            <person name="Andreopoulos W.B."/>
            <person name="Clum A."/>
            <person name="Lindquist E."/>
            <person name="Daum C."/>
            <person name="Ramamoorthy G.K."/>
            <person name="Gryganskyi A."/>
            <person name="Culley D."/>
            <person name="Magnuson J.K."/>
            <person name="James T.Y."/>
            <person name="O'Malley M.A."/>
            <person name="Stajich J.E."/>
            <person name="Spatafora J.W."/>
            <person name="Visel A."/>
            <person name="Grigoriev I.V."/>
        </authorList>
    </citation>
    <scope>NUCLEOTIDE SEQUENCE [LARGE SCALE GENOMIC DNA]</scope>
    <source>
        <strain evidence="2 3">12-1054</strain>
    </source>
</reference>
<dbReference type="SUPFAM" id="SSF56784">
    <property type="entry name" value="HAD-like"/>
    <property type="match status" value="1"/>
</dbReference>
<keyword evidence="1" id="KW-0378">Hydrolase</keyword>
<dbReference type="Gene3D" id="3.40.50.1000">
    <property type="entry name" value="HAD superfamily/HAD-like"/>
    <property type="match status" value="1"/>
</dbReference>
<dbReference type="EMBL" id="MCFI01000026">
    <property type="protein sequence ID" value="ORY75398.1"/>
    <property type="molecule type" value="Genomic_DNA"/>
</dbReference>
<accession>A0A1Y2EUZ5</accession>
<dbReference type="PANTHER" id="PTHR43316:SF4">
    <property type="entry name" value="ACID DEHALOGENASE, PUTATIVE (AFU_ORTHOLOGUE AFUA_8G05870)-RELATED"/>
    <property type="match status" value="1"/>
</dbReference>
<dbReference type="InterPro" id="IPR036412">
    <property type="entry name" value="HAD-like_sf"/>
</dbReference>
<protein>
    <submittedName>
        <fullName evidence="2">HAD-like domain-containing protein</fullName>
    </submittedName>
</protein>
<comment type="caution">
    <text evidence="2">The sequence shown here is derived from an EMBL/GenBank/DDBJ whole genome shotgun (WGS) entry which is preliminary data.</text>
</comment>
<evidence type="ECO:0000313" key="2">
    <source>
        <dbReference type="EMBL" id="ORY75398.1"/>
    </source>
</evidence>
<dbReference type="RefSeq" id="XP_040722271.1">
    <property type="nucleotide sequence ID" value="XM_040871633.1"/>
</dbReference>
<dbReference type="GO" id="GO:0016787">
    <property type="term" value="F:hydrolase activity"/>
    <property type="evidence" value="ECO:0007669"/>
    <property type="project" value="UniProtKB-KW"/>
</dbReference>
<dbReference type="OMA" id="FEEHDPC"/>
<dbReference type="Proteomes" id="UP000193685">
    <property type="component" value="Unassembled WGS sequence"/>
</dbReference>
<dbReference type="AlphaFoldDB" id="A0A1Y2EUZ5"/>
<evidence type="ECO:0000256" key="1">
    <source>
        <dbReference type="ARBA" id="ARBA00022801"/>
    </source>
</evidence>
<dbReference type="InterPro" id="IPR023214">
    <property type="entry name" value="HAD_sf"/>
</dbReference>
<sequence>MTESKDTVKQICFDVIGTCFHFDAPIAVLEERLSDSLKERNITAEALFFSLFYAAQRDFTYLSMVDAYTPIGKVIKSTVKRACLILGLESPLLTESGGTDLEDAVIEAFKKMPARPGLKELFDGLQDDGWQCVAVTNGARSTTLGYFSDAGIKIDDEHCLSCDDIKVAKPAAAVYDNANKHLDILGGGAQNVRWFVAAHSWDLIAARKAGFKTAYLPIEEQDPCTALFGEFDIYAENMKDLLKQMRTVDL</sequence>
<gene>
    <name evidence="2" type="ORF">BCR37DRAFT_395502</name>
</gene>
<evidence type="ECO:0000313" key="3">
    <source>
        <dbReference type="Proteomes" id="UP000193685"/>
    </source>
</evidence>
<keyword evidence="3" id="KW-1185">Reference proteome</keyword>
<proteinExistence type="predicted"/>
<organism evidence="2 3">
    <name type="scientific">Protomyces lactucae-debilis</name>
    <dbReference type="NCBI Taxonomy" id="2754530"/>
    <lineage>
        <taxon>Eukaryota</taxon>
        <taxon>Fungi</taxon>
        <taxon>Dikarya</taxon>
        <taxon>Ascomycota</taxon>
        <taxon>Taphrinomycotina</taxon>
        <taxon>Taphrinomycetes</taxon>
        <taxon>Taphrinales</taxon>
        <taxon>Protomycetaceae</taxon>
        <taxon>Protomyces</taxon>
    </lineage>
</organism>
<dbReference type="OrthoDB" id="2363873at2759"/>